<feature type="compositionally biased region" description="Polar residues" evidence="10">
    <location>
        <begin position="1249"/>
        <end position="1258"/>
    </location>
</feature>
<feature type="transmembrane region" description="Helical" evidence="11">
    <location>
        <begin position="414"/>
        <end position="437"/>
    </location>
</feature>
<dbReference type="InterPro" id="IPR027417">
    <property type="entry name" value="P-loop_NTPase"/>
</dbReference>
<feature type="transmembrane region" description="Helical" evidence="11">
    <location>
        <begin position="1206"/>
        <end position="1223"/>
    </location>
</feature>
<dbReference type="STRING" id="1095630.A0A2J6SXK6"/>
<evidence type="ECO:0000256" key="8">
    <source>
        <dbReference type="ARBA" id="ARBA00022989"/>
    </source>
</evidence>
<feature type="transmembrane region" description="Helical" evidence="11">
    <location>
        <begin position="839"/>
        <end position="860"/>
    </location>
</feature>
<dbReference type="Proteomes" id="UP000235371">
    <property type="component" value="Unassembled WGS sequence"/>
</dbReference>
<feature type="region of interest" description="Disordered" evidence="10">
    <location>
        <begin position="1239"/>
        <end position="1262"/>
    </location>
</feature>
<dbReference type="PROSITE" id="PS00211">
    <property type="entry name" value="ABC_TRANSPORTER_1"/>
    <property type="match status" value="2"/>
</dbReference>
<dbReference type="GO" id="GO:0016020">
    <property type="term" value="C:membrane"/>
    <property type="evidence" value="ECO:0007669"/>
    <property type="project" value="UniProtKB-SubCell"/>
</dbReference>
<dbReference type="InterPro" id="IPR003593">
    <property type="entry name" value="AAA+_ATPase"/>
</dbReference>
<sequence length="1639" mass="180875">MKLLLRQIGVLVEKDLYLLFNPKSRISTLWRAIWIPIIFAMYMSFILKVYWPNEEYGIGAPTQVRSLTDAMQHATGGRDTFVMVNPVNQGGDIDRVIQLIAQPLKSSGKTIKITSDVLDMIQTCQSSLQGTTKCFGAVVFNSSPKEGPWGVWNYTIRSDASFGVNVNMKKTTNDVEIYQIPLQRTIDAAIATVNSTGDAVALASVDEYPFTSQTQQEWKDGITVSIQKAIYGYISIVWYIGFVGVMYQLVGLMAKEREFGMSDLVESMMPNVRRWEPQLARLIAHHIAFTFTYAPSWILMAVFFKIGLFPHGSIGILIIFFILAGLALTSCSIFGAAFFRKAQLSGISTVVLILILGIIAQIEAKKMSAAAIAITGLLFTPMTFVFCLSSIARFESHKVPINLLRVAPDSPWKLAPGVFWIFFIIQILAYPMFAVYTERWLYGTASKRSRREVSWDDGEKTTPVQLTNFRKVYQKNWFLRTVESIMGRKSTPVVAIDDLSINALQGQIMVLVGANGCGKTTVLNAIAGLSSITGGSISLDGSGGIGLCPQKNVLWNGLTVEQHAKIFYTLKTVNPGDMKADISRLIDLCSLVDKRKSYARTLSGGQKRKLQLIMMLIGGSRVCCVDEVSGGLDPLSRRRVWDILLAERGRRTFILTTHFLDEAEYLADHMTIISKGRLKAEGSTSELKARLGNGYRFSVPPGTENLGENDVTGLSAGLSGKLHAEETFATTDTQVAMEKIKSYRAAGVKNYQIAGPTIEEVFMKLAVEEDANTELGEQVAHEHFLSPSPPSGAEGHEKGSVLVDVKSADSNLLTGRRIGSIPQAWILIKKRILILRWNWAGYLACFLIPVIAAGMVTLLLKHFENPGCAFLDQISLSDTFNLSDTLKPELVIGPPDALTSQRLELFSRSLPNSTEGVNVSTLFGSVHLVDTLKDFNDFANSNYSTIVPGGMYLGGAGEIPTFNYRSNIGTLGIYSAIYLQNAMDIVLTNQSIITSYAVFDIPWPSKTEDSLQFVFYFGLVMACYPAFFALYPTIERLRGVRALQYSNGVRSLPLWLAYLIFDGTIVLFISALITIIFAATVPNAWWNLGHLFVCLFLYGIASIHLSYTISLFAKSQLAAFAFSAGGQALMLVLYMTAYMTISARSPPDQVVNQILLVHFTLGLITPIGQLTRAMIIGLNLFSVLCVDAPPVKSTHPANIKFYGGPIAYLIGQSLFLFALFIWYDHKFAIKGLHRRRHTHPAPDLEDTNTIEPEVSSESARAATSDDGLRVLHVSKQFKSLATGTVTALDNCTFGVKRGEVFALVGPNGAGKSTTISMLRGEVKPDRGEMYILDNPLRSALELARSHLGVCPQHDALDQMTVLSHLRFYAGIRGVTNIEQNVQSLIKAVGLAPFANRMANKLSGGNKRKLSLAIALIGNPECLLLDEPSSGMDPLAKRNMWRTLSRFVPHRSILLTTHSMEEADALADRVGVLAKHVLDIGTTSHLRTKYGYGYHIHLVLKSAPNSTPEEMNAVKAWVEERFPGAEVERDAWLGQLRFNIPSTSPLPAPASDSDLTPTETPTKLEKAEEPPSVGSLFVLLEENREKLGLEYHSVSVSTFDEVFLKVVRRHGVGEEDHAEANRWKKLMLALKVLFPWMFLF</sequence>
<evidence type="ECO:0000256" key="1">
    <source>
        <dbReference type="ARBA" id="ARBA00004141"/>
    </source>
</evidence>
<dbReference type="InterPro" id="IPR026082">
    <property type="entry name" value="ABCA"/>
</dbReference>
<dbReference type="EMBL" id="KZ613855">
    <property type="protein sequence ID" value="PMD55481.1"/>
    <property type="molecule type" value="Genomic_DNA"/>
</dbReference>
<keyword evidence="3" id="KW-0813">Transport</keyword>
<dbReference type="Pfam" id="PF00005">
    <property type="entry name" value="ABC_tran"/>
    <property type="match status" value="2"/>
</dbReference>
<protein>
    <recommendedName>
        <fullName evidence="12">ABC transporter domain-containing protein</fullName>
    </recommendedName>
</protein>
<evidence type="ECO:0000256" key="3">
    <source>
        <dbReference type="ARBA" id="ARBA00022448"/>
    </source>
</evidence>
<feature type="transmembrane region" description="Helical" evidence="11">
    <location>
        <begin position="344"/>
        <end position="362"/>
    </location>
</feature>
<dbReference type="PROSITE" id="PS50893">
    <property type="entry name" value="ABC_TRANSPORTER_2"/>
    <property type="match status" value="2"/>
</dbReference>
<name>A0A2J6SXK6_9HELO</name>
<dbReference type="InterPro" id="IPR013525">
    <property type="entry name" value="ABC2_TM"/>
</dbReference>
<feature type="domain" description="ABC transporter" evidence="12">
    <location>
        <begin position="1268"/>
        <end position="1499"/>
    </location>
</feature>
<dbReference type="OrthoDB" id="8061355at2759"/>
<dbReference type="FunFam" id="3.40.50.300:FF:000335">
    <property type="entry name" value="ATP binding cassette subfamily A member 5"/>
    <property type="match status" value="1"/>
</dbReference>
<keyword evidence="9 11" id="KW-0472">Membrane</keyword>
<dbReference type="RefSeq" id="XP_024732385.1">
    <property type="nucleotide sequence ID" value="XM_024877202.1"/>
</dbReference>
<dbReference type="InterPro" id="IPR017871">
    <property type="entry name" value="ABC_transporter-like_CS"/>
</dbReference>
<evidence type="ECO:0000256" key="6">
    <source>
        <dbReference type="ARBA" id="ARBA00022741"/>
    </source>
</evidence>
<dbReference type="GO" id="GO:0005319">
    <property type="term" value="F:lipid transporter activity"/>
    <property type="evidence" value="ECO:0007669"/>
    <property type="project" value="TreeGrafter"/>
</dbReference>
<feature type="domain" description="ABC transporter" evidence="12">
    <location>
        <begin position="479"/>
        <end position="700"/>
    </location>
</feature>
<dbReference type="SMART" id="SM00382">
    <property type="entry name" value="AAA"/>
    <property type="match status" value="2"/>
</dbReference>
<dbReference type="GO" id="GO:0016887">
    <property type="term" value="F:ATP hydrolysis activity"/>
    <property type="evidence" value="ECO:0007669"/>
    <property type="project" value="InterPro"/>
</dbReference>
<dbReference type="InterPro" id="IPR003439">
    <property type="entry name" value="ABC_transporter-like_ATP-bd"/>
</dbReference>
<keyword evidence="14" id="KW-1185">Reference proteome</keyword>
<feature type="transmembrane region" description="Helical" evidence="11">
    <location>
        <begin position="1117"/>
        <end position="1141"/>
    </location>
</feature>
<evidence type="ECO:0000256" key="11">
    <source>
        <dbReference type="SAM" id="Phobius"/>
    </source>
</evidence>
<dbReference type="SUPFAM" id="SSF52540">
    <property type="entry name" value="P-loop containing nucleoside triphosphate hydrolases"/>
    <property type="match status" value="2"/>
</dbReference>
<comment type="similarity">
    <text evidence="2">Belongs to the ABC transporter superfamily. ABCA family.</text>
</comment>
<feature type="transmembrane region" description="Helical" evidence="11">
    <location>
        <begin position="229"/>
        <end position="250"/>
    </location>
</feature>
<proteinExistence type="inferred from homology"/>
<feature type="transmembrane region" description="Helical" evidence="11">
    <location>
        <begin position="1013"/>
        <end position="1034"/>
    </location>
</feature>
<evidence type="ECO:0000256" key="9">
    <source>
        <dbReference type="ARBA" id="ARBA00023136"/>
    </source>
</evidence>
<feature type="transmembrane region" description="Helical" evidence="11">
    <location>
        <begin position="316"/>
        <end position="338"/>
    </location>
</feature>
<comment type="subcellular location">
    <subcellularLocation>
        <location evidence="1">Membrane</location>
        <topology evidence="1">Multi-pass membrane protein</topology>
    </subcellularLocation>
</comment>
<evidence type="ECO:0000256" key="5">
    <source>
        <dbReference type="ARBA" id="ARBA00022737"/>
    </source>
</evidence>
<dbReference type="GeneID" id="36585279"/>
<evidence type="ECO:0000256" key="4">
    <source>
        <dbReference type="ARBA" id="ARBA00022692"/>
    </source>
</evidence>
<feature type="transmembrane region" description="Helical" evidence="11">
    <location>
        <begin position="1055"/>
        <end position="1078"/>
    </location>
</feature>
<dbReference type="Pfam" id="PF12698">
    <property type="entry name" value="ABC2_membrane_3"/>
    <property type="match status" value="1"/>
</dbReference>
<feature type="transmembrane region" description="Helical" evidence="11">
    <location>
        <begin position="1161"/>
        <end position="1186"/>
    </location>
</feature>
<keyword evidence="7" id="KW-0067">ATP-binding</keyword>
<dbReference type="InParanoid" id="A0A2J6SXK6"/>
<dbReference type="Gene3D" id="3.40.50.300">
    <property type="entry name" value="P-loop containing nucleotide triphosphate hydrolases"/>
    <property type="match status" value="2"/>
</dbReference>
<evidence type="ECO:0000256" key="10">
    <source>
        <dbReference type="SAM" id="MobiDB-lite"/>
    </source>
</evidence>
<feature type="transmembrane region" description="Helical" evidence="11">
    <location>
        <begin position="283"/>
        <end position="304"/>
    </location>
</feature>
<dbReference type="GO" id="GO:0140359">
    <property type="term" value="F:ABC-type transporter activity"/>
    <property type="evidence" value="ECO:0007669"/>
    <property type="project" value="InterPro"/>
</dbReference>
<evidence type="ECO:0000313" key="13">
    <source>
        <dbReference type="EMBL" id="PMD55481.1"/>
    </source>
</evidence>
<reference evidence="13 14" key="1">
    <citation type="submission" date="2016-04" db="EMBL/GenBank/DDBJ databases">
        <title>A degradative enzymes factory behind the ericoid mycorrhizal symbiosis.</title>
        <authorList>
            <consortium name="DOE Joint Genome Institute"/>
            <person name="Martino E."/>
            <person name="Morin E."/>
            <person name="Grelet G."/>
            <person name="Kuo A."/>
            <person name="Kohler A."/>
            <person name="Daghino S."/>
            <person name="Barry K."/>
            <person name="Choi C."/>
            <person name="Cichocki N."/>
            <person name="Clum A."/>
            <person name="Copeland A."/>
            <person name="Hainaut M."/>
            <person name="Haridas S."/>
            <person name="Labutti K."/>
            <person name="Lindquist E."/>
            <person name="Lipzen A."/>
            <person name="Khouja H.-R."/>
            <person name="Murat C."/>
            <person name="Ohm R."/>
            <person name="Olson A."/>
            <person name="Spatafora J."/>
            <person name="Veneault-Fourrey C."/>
            <person name="Henrissat B."/>
            <person name="Grigoriev I."/>
            <person name="Martin F."/>
            <person name="Perotto S."/>
        </authorList>
    </citation>
    <scope>NUCLEOTIDE SEQUENCE [LARGE SCALE GENOMIC DNA]</scope>
    <source>
        <strain evidence="13 14">E</strain>
    </source>
</reference>
<keyword evidence="6" id="KW-0547">Nucleotide-binding</keyword>
<evidence type="ECO:0000259" key="12">
    <source>
        <dbReference type="PROSITE" id="PS50893"/>
    </source>
</evidence>
<dbReference type="PANTHER" id="PTHR19229:SF36">
    <property type="entry name" value="ATP-BINDING CASSETTE SUB-FAMILY A MEMBER 2"/>
    <property type="match status" value="1"/>
</dbReference>
<keyword evidence="8 11" id="KW-1133">Transmembrane helix</keyword>
<keyword evidence="4 11" id="KW-0812">Transmembrane</keyword>
<dbReference type="CDD" id="cd03263">
    <property type="entry name" value="ABC_subfamily_A"/>
    <property type="match status" value="2"/>
</dbReference>
<keyword evidence="5" id="KW-0677">Repeat</keyword>
<evidence type="ECO:0000313" key="14">
    <source>
        <dbReference type="Proteomes" id="UP000235371"/>
    </source>
</evidence>
<feature type="region of interest" description="Disordered" evidence="10">
    <location>
        <begin position="1543"/>
        <end position="1566"/>
    </location>
</feature>
<organism evidence="13 14">
    <name type="scientific">Hyaloscypha bicolor E</name>
    <dbReference type="NCBI Taxonomy" id="1095630"/>
    <lineage>
        <taxon>Eukaryota</taxon>
        <taxon>Fungi</taxon>
        <taxon>Dikarya</taxon>
        <taxon>Ascomycota</taxon>
        <taxon>Pezizomycotina</taxon>
        <taxon>Leotiomycetes</taxon>
        <taxon>Helotiales</taxon>
        <taxon>Hyaloscyphaceae</taxon>
        <taxon>Hyaloscypha</taxon>
        <taxon>Hyaloscypha bicolor</taxon>
    </lineage>
</organism>
<evidence type="ECO:0000256" key="2">
    <source>
        <dbReference type="ARBA" id="ARBA00008869"/>
    </source>
</evidence>
<feature type="transmembrane region" description="Helical" evidence="11">
    <location>
        <begin position="29"/>
        <end position="51"/>
    </location>
</feature>
<feature type="transmembrane region" description="Helical" evidence="11">
    <location>
        <begin position="1084"/>
        <end position="1105"/>
    </location>
</feature>
<dbReference type="PANTHER" id="PTHR19229">
    <property type="entry name" value="ATP-BINDING CASSETTE TRANSPORTER SUBFAMILY A ABCA"/>
    <property type="match status" value="1"/>
</dbReference>
<dbReference type="GO" id="GO:0005524">
    <property type="term" value="F:ATP binding"/>
    <property type="evidence" value="ECO:0007669"/>
    <property type="project" value="UniProtKB-KW"/>
</dbReference>
<gene>
    <name evidence="13" type="ORF">K444DRAFT_568499</name>
</gene>
<accession>A0A2J6SXK6</accession>
<feature type="transmembrane region" description="Helical" evidence="11">
    <location>
        <begin position="369"/>
        <end position="394"/>
    </location>
</feature>
<evidence type="ECO:0000256" key="7">
    <source>
        <dbReference type="ARBA" id="ARBA00022840"/>
    </source>
</evidence>